<dbReference type="GO" id="GO:0006508">
    <property type="term" value="P:proteolysis"/>
    <property type="evidence" value="ECO:0007669"/>
    <property type="project" value="UniProtKB-KW"/>
</dbReference>
<keyword evidence="9" id="KW-0482">Metalloprotease</keyword>
<feature type="domain" description="Peptidase M48" evidence="13">
    <location>
        <begin position="322"/>
        <end position="563"/>
    </location>
</feature>
<keyword evidence="7" id="KW-0862">Zinc</keyword>
<reference evidence="14 15" key="1">
    <citation type="submission" date="2019-02" db="EMBL/GenBank/DDBJ databases">
        <title>Deep-cultivation of Planctomycetes and their phenomic and genomic characterization uncovers novel biology.</title>
        <authorList>
            <person name="Wiegand S."/>
            <person name="Jogler M."/>
            <person name="Boedeker C."/>
            <person name="Pinto D."/>
            <person name="Vollmers J."/>
            <person name="Rivas-Marin E."/>
            <person name="Kohn T."/>
            <person name="Peeters S.H."/>
            <person name="Heuer A."/>
            <person name="Rast P."/>
            <person name="Oberbeckmann S."/>
            <person name="Bunk B."/>
            <person name="Jeske O."/>
            <person name="Meyerdierks A."/>
            <person name="Storesund J.E."/>
            <person name="Kallscheuer N."/>
            <person name="Luecker S."/>
            <person name="Lage O.M."/>
            <person name="Pohl T."/>
            <person name="Merkel B.J."/>
            <person name="Hornburger P."/>
            <person name="Mueller R.-W."/>
            <person name="Bruemmer F."/>
            <person name="Labrenz M."/>
            <person name="Spormann A.M."/>
            <person name="Op den Camp H."/>
            <person name="Overmann J."/>
            <person name="Amann R."/>
            <person name="Jetten M.S.M."/>
            <person name="Mascher T."/>
            <person name="Medema M.H."/>
            <person name="Devos D.P."/>
            <person name="Kaster A.-K."/>
            <person name="Ovreas L."/>
            <person name="Rohde M."/>
            <person name="Galperin M.Y."/>
            <person name="Jogler C."/>
        </authorList>
    </citation>
    <scope>NUCLEOTIDE SEQUENCE [LARGE SCALE GENOMIC DNA]</scope>
    <source>
        <strain evidence="14 15">ElP</strain>
    </source>
</reference>
<keyword evidence="4 12" id="KW-0812">Transmembrane</keyword>
<evidence type="ECO:0000256" key="3">
    <source>
        <dbReference type="ARBA" id="ARBA00022670"/>
    </source>
</evidence>
<dbReference type="Proteomes" id="UP000317835">
    <property type="component" value="Chromosome"/>
</dbReference>
<keyword evidence="14" id="KW-0346">Stress response</keyword>
<evidence type="ECO:0000256" key="10">
    <source>
        <dbReference type="ARBA" id="ARBA00023136"/>
    </source>
</evidence>
<keyword evidence="2" id="KW-1003">Cell membrane</keyword>
<dbReference type="AlphaFoldDB" id="A0A518HBR4"/>
<dbReference type="GO" id="GO:0004222">
    <property type="term" value="F:metalloendopeptidase activity"/>
    <property type="evidence" value="ECO:0007669"/>
    <property type="project" value="InterPro"/>
</dbReference>
<evidence type="ECO:0000256" key="6">
    <source>
        <dbReference type="ARBA" id="ARBA00022801"/>
    </source>
</evidence>
<evidence type="ECO:0000256" key="1">
    <source>
        <dbReference type="ARBA" id="ARBA00001947"/>
    </source>
</evidence>
<evidence type="ECO:0000256" key="7">
    <source>
        <dbReference type="ARBA" id="ARBA00022833"/>
    </source>
</evidence>
<evidence type="ECO:0000256" key="8">
    <source>
        <dbReference type="ARBA" id="ARBA00022989"/>
    </source>
</evidence>
<evidence type="ECO:0000259" key="13">
    <source>
        <dbReference type="Pfam" id="PF01435"/>
    </source>
</evidence>
<dbReference type="CDD" id="cd07328">
    <property type="entry name" value="M48_Ste24p_like"/>
    <property type="match status" value="1"/>
</dbReference>
<feature type="transmembrane region" description="Helical" evidence="12">
    <location>
        <begin position="223"/>
        <end position="253"/>
    </location>
</feature>
<dbReference type="InterPro" id="IPR001915">
    <property type="entry name" value="Peptidase_M48"/>
</dbReference>
<feature type="region of interest" description="Disordered" evidence="11">
    <location>
        <begin position="43"/>
        <end position="110"/>
    </location>
</feature>
<dbReference type="KEGG" id="tpla:ElP_62410"/>
<protein>
    <submittedName>
        <fullName evidence="14">Heat shock protein HtpX</fullName>
    </submittedName>
</protein>
<feature type="region of interest" description="Disordered" evidence="11">
    <location>
        <begin position="915"/>
        <end position="934"/>
    </location>
</feature>
<dbReference type="OrthoDB" id="9789270at2"/>
<keyword evidence="15" id="KW-1185">Reference proteome</keyword>
<accession>A0A518HBR4</accession>
<name>A0A518HBR4_9BACT</name>
<evidence type="ECO:0000256" key="12">
    <source>
        <dbReference type="SAM" id="Phobius"/>
    </source>
</evidence>
<feature type="compositionally biased region" description="Pro residues" evidence="11">
    <location>
        <begin position="68"/>
        <end position="86"/>
    </location>
</feature>
<proteinExistence type="predicted"/>
<keyword evidence="3" id="KW-0645">Protease</keyword>
<gene>
    <name evidence="14" type="ORF">ElP_62410</name>
</gene>
<evidence type="ECO:0000313" key="15">
    <source>
        <dbReference type="Proteomes" id="UP000317835"/>
    </source>
</evidence>
<evidence type="ECO:0000313" key="14">
    <source>
        <dbReference type="EMBL" id="QDV38290.1"/>
    </source>
</evidence>
<dbReference type="PANTHER" id="PTHR43221:SF2">
    <property type="entry name" value="PROTEASE HTPX HOMOLOG"/>
    <property type="match status" value="1"/>
</dbReference>
<dbReference type="InterPro" id="IPR050083">
    <property type="entry name" value="HtpX_protease"/>
</dbReference>
<sequence length="934" mass="99065">MPIAISCVDCGFAARVKDHLGGKVVECPKCKAGLAVPLPVASPAPPSAPDAGPGHGAIARGAGTRPMARPPAPRAGPVPPSPPPAVVPRGADRPTARYAPLPPAGSFPPITEDDVEILLVEDDEPEAGDPRRPGPAAGAEAEAEDEVGGYALAEEVAPRYAPARAVGRRAAATVAPSVAGRPSLAEVAERAGARTRPSRTPAQILAAFRGEIEPVRPTLVYRLGLLVVAAAMLTLPMIYLATIALAAFATFYYATHGHVPLQKAGGSSGSMKVAVFLYLAPIAAGGTLVLFLLKPLFARPARRGKTRALNPQAEPLVFAFIDGICRSVGAPTPSRVVVDCDVNASAGFVKGPLSVWNSELTLTIGLPLVAGLDLRQFAGVLAHEFGHFSQGAGMRLTNVIRAINAWFARLVYERDDWDANLDGLVRAGNALTAVGLLVKLAIWLVRKLLWALMMVGHGISCFMMRQMEYDADRYEARMVGSDVFESTCRRLAVLGLASRGAHADLATCWTENRLADDLTRLVLANVAQIPDEVRTALMGAVDSRRTGLFDTHPSDTDRIANARLEGPDGLFGLDGPATDLFRDFDGLSRAATLNYYRQALGQAVRPEALTPVSEIVRDQEAVAEGHLGLDRFYLAAFEPSRPLPLPAVPPTAPNDPNLAAKELARARKALVASRARYAEALTRRREALARLVGVEAAADLLKAGFKGVKAADFGLGKARLEEAEAARQELDSYLLRLSPHFEPFEEQVACRLMAGLSLLESGAMSARVPDADSWRREARGLYPAGAHVAGRVLPALVAVISARGALERALGLLKGNDENQAYVNGVLRLAARLHDRLVELRGRLGDAIPYPFHHGDGTVGLSRFALPASIPGRDEVVPLYEASGEAIDRILTLHCRLIGRLALAVEQVERALGLPPPEAPAGGEGVVGDRSCVI</sequence>
<dbReference type="GO" id="GO:0046872">
    <property type="term" value="F:metal ion binding"/>
    <property type="evidence" value="ECO:0007669"/>
    <property type="project" value="UniProtKB-KW"/>
</dbReference>
<keyword evidence="5" id="KW-0479">Metal-binding</keyword>
<evidence type="ECO:0000256" key="5">
    <source>
        <dbReference type="ARBA" id="ARBA00022723"/>
    </source>
</evidence>
<evidence type="ECO:0000256" key="11">
    <source>
        <dbReference type="SAM" id="MobiDB-lite"/>
    </source>
</evidence>
<dbReference type="Pfam" id="PF01435">
    <property type="entry name" value="Peptidase_M48"/>
    <property type="match status" value="1"/>
</dbReference>
<keyword evidence="8 12" id="KW-1133">Transmembrane helix</keyword>
<dbReference type="PANTHER" id="PTHR43221">
    <property type="entry name" value="PROTEASE HTPX"/>
    <property type="match status" value="1"/>
</dbReference>
<evidence type="ECO:0000256" key="9">
    <source>
        <dbReference type="ARBA" id="ARBA00023049"/>
    </source>
</evidence>
<comment type="cofactor">
    <cofactor evidence="1">
        <name>Zn(2+)</name>
        <dbReference type="ChEBI" id="CHEBI:29105"/>
    </cofactor>
</comment>
<dbReference type="RefSeq" id="WP_145276669.1">
    <property type="nucleotide sequence ID" value="NZ_CP036426.1"/>
</dbReference>
<evidence type="ECO:0000256" key="2">
    <source>
        <dbReference type="ARBA" id="ARBA00022475"/>
    </source>
</evidence>
<keyword evidence="10 12" id="KW-0472">Membrane</keyword>
<feature type="region of interest" description="Disordered" evidence="11">
    <location>
        <begin position="124"/>
        <end position="144"/>
    </location>
</feature>
<dbReference type="EMBL" id="CP036426">
    <property type="protein sequence ID" value="QDV38290.1"/>
    <property type="molecule type" value="Genomic_DNA"/>
</dbReference>
<keyword evidence="6" id="KW-0378">Hydrolase</keyword>
<feature type="compositionally biased region" description="Low complexity" evidence="11">
    <location>
        <begin position="49"/>
        <end position="67"/>
    </location>
</feature>
<feature type="transmembrane region" description="Helical" evidence="12">
    <location>
        <begin position="424"/>
        <end position="442"/>
    </location>
</feature>
<feature type="transmembrane region" description="Helical" evidence="12">
    <location>
        <begin position="273"/>
        <end position="293"/>
    </location>
</feature>
<organism evidence="14 15">
    <name type="scientific">Tautonia plasticadhaerens</name>
    <dbReference type="NCBI Taxonomy" id="2527974"/>
    <lineage>
        <taxon>Bacteria</taxon>
        <taxon>Pseudomonadati</taxon>
        <taxon>Planctomycetota</taxon>
        <taxon>Planctomycetia</taxon>
        <taxon>Isosphaerales</taxon>
        <taxon>Isosphaeraceae</taxon>
        <taxon>Tautonia</taxon>
    </lineage>
</organism>
<evidence type="ECO:0000256" key="4">
    <source>
        <dbReference type="ARBA" id="ARBA00022692"/>
    </source>
</evidence>